<name>A0A9N9KF87_9GLOM</name>
<reference evidence="2" key="1">
    <citation type="submission" date="2021-06" db="EMBL/GenBank/DDBJ databases">
        <authorList>
            <person name="Kallberg Y."/>
            <person name="Tangrot J."/>
            <person name="Rosling A."/>
        </authorList>
    </citation>
    <scope>NUCLEOTIDE SEQUENCE</scope>
    <source>
        <strain evidence="2">MA453B</strain>
    </source>
</reference>
<sequence>MFTFFALLLLDSKESSFFEIRVTFSIKIVFNKKLSHKFFRSENPFIRTNIKILQPVPQRISGKLLDMSNMSFIEESEITSNLPVQEVQDEPDTGFKNSLDRLTLDTLRVLCNAEGLSSSGAKKELVERFAAKTSNKIRGKLPESIDVVQNSDERRYQ</sequence>
<feature type="non-terminal residue" evidence="2">
    <location>
        <position position="1"/>
    </location>
</feature>
<dbReference type="PROSITE" id="PS50800">
    <property type="entry name" value="SAP"/>
    <property type="match status" value="1"/>
</dbReference>
<accession>A0A9N9KF87</accession>
<dbReference type="OrthoDB" id="2445951at2759"/>
<dbReference type="InterPro" id="IPR036361">
    <property type="entry name" value="SAP_dom_sf"/>
</dbReference>
<proteinExistence type="predicted"/>
<protein>
    <submittedName>
        <fullName evidence="2">8865_t:CDS:1</fullName>
    </submittedName>
</protein>
<evidence type="ECO:0000313" key="2">
    <source>
        <dbReference type="EMBL" id="CAG8826305.1"/>
    </source>
</evidence>
<dbReference type="Proteomes" id="UP000789405">
    <property type="component" value="Unassembled WGS sequence"/>
</dbReference>
<evidence type="ECO:0000313" key="3">
    <source>
        <dbReference type="Proteomes" id="UP000789405"/>
    </source>
</evidence>
<comment type="caution">
    <text evidence="2">The sequence shown here is derived from an EMBL/GenBank/DDBJ whole genome shotgun (WGS) entry which is preliminary data.</text>
</comment>
<dbReference type="SUPFAM" id="SSF68906">
    <property type="entry name" value="SAP domain"/>
    <property type="match status" value="1"/>
</dbReference>
<dbReference type="EMBL" id="CAJVPY010067759">
    <property type="protein sequence ID" value="CAG8826305.1"/>
    <property type="molecule type" value="Genomic_DNA"/>
</dbReference>
<keyword evidence="3" id="KW-1185">Reference proteome</keyword>
<dbReference type="AlphaFoldDB" id="A0A9N9KF87"/>
<dbReference type="Gene3D" id="1.10.720.30">
    <property type="entry name" value="SAP domain"/>
    <property type="match status" value="1"/>
</dbReference>
<organism evidence="2 3">
    <name type="scientific">Dentiscutata erythropus</name>
    <dbReference type="NCBI Taxonomy" id="1348616"/>
    <lineage>
        <taxon>Eukaryota</taxon>
        <taxon>Fungi</taxon>
        <taxon>Fungi incertae sedis</taxon>
        <taxon>Mucoromycota</taxon>
        <taxon>Glomeromycotina</taxon>
        <taxon>Glomeromycetes</taxon>
        <taxon>Diversisporales</taxon>
        <taxon>Gigasporaceae</taxon>
        <taxon>Dentiscutata</taxon>
    </lineage>
</organism>
<dbReference type="InterPro" id="IPR003034">
    <property type="entry name" value="SAP_dom"/>
</dbReference>
<feature type="domain" description="SAP" evidence="1">
    <location>
        <begin position="99"/>
        <end position="133"/>
    </location>
</feature>
<dbReference type="Pfam" id="PF02037">
    <property type="entry name" value="SAP"/>
    <property type="match status" value="1"/>
</dbReference>
<gene>
    <name evidence="2" type="ORF">DERYTH_LOCUS28052</name>
</gene>
<evidence type="ECO:0000259" key="1">
    <source>
        <dbReference type="PROSITE" id="PS50800"/>
    </source>
</evidence>